<reference evidence="2 3" key="1">
    <citation type="submission" date="2021-01" db="EMBL/GenBank/DDBJ databases">
        <title>Sequencing the genomes of 1000 actinobacteria strains.</title>
        <authorList>
            <person name="Klenk H.-P."/>
        </authorList>
    </citation>
    <scope>NUCLEOTIDE SEQUENCE [LARGE SCALE GENOMIC DNA]</scope>
    <source>
        <strain evidence="2 3">DSM 18239</strain>
    </source>
</reference>
<dbReference type="PANTHER" id="PTHR43162:SF1">
    <property type="entry name" value="PRESTALK A DIFFERENTIATION PROTEIN A"/>
    <property type="match status" value="1"/>
</dbReference>
<accession>A0ABS2MAJ7</accession>
<dbReference type="InterPro" id="IPR036291">
    <property type="entry name" value="NAD(P)-bd_dom_sf"/>
</dbReference>
<evidence type="ECO:0000259" key="1">
    <source>
        <dbReference type="Pfam" id="PF05368"/>
    </source>
</evidence>
<organism evidence="2 3">
    <name type="scientific">Nocardioides salarius</name>
    <dbReference type="NCBI Taxonomy" id="374513"/>
    <lineage>
        <taxon>Bacteria</taxon>
        <taxon>Bacillati</taxon>
        <taxon>Actinomycetota</taxon>
        <taxon>Actinomycetes</taxon>
        <taxon>Propionibacteriales</taxon>
        <taxon>Nocardioidaceae</taxon>
        <taxon>Nocardioides</taxon>
    </lineage>
</organism>
<name>A0ABS2MAJ7_9ACTN</name>
<comment type="caution">
    <text evidence="2">The sequence shown here is derived from an EMBL/GenBank/DDBJ whole genome shotgun (WGS) entry which is preliminary data.</text>
</comment>
<dbReference type="SUPFAM" id="SSF51735">
    <property type="entry name" value="NAD(P)-binding Rossmann-fold domains"/>
    <property type="match status" value="1"/>
</dbReference>
<evidence type="ECO:0000313" key="3">
    <source>
        <dbReference type="Proteomes" id="UP000732378"/>
    </source>
</evidence>
<dbReference type="Gene3D" id="3.40.50.720">
    <property type="entry name" value="NAD(P)-binding Rossmann-like Domain"/>
    <property type="match status" value="1"/>
</dbReference>
<dbReference type="InterPro" id="IPR051604">
    <property type="entry name" value="Ergot_Alk_Oxidoreductase"/>
</dbReference>
<dbReference type="Pfam" id="PF05368">
    <property type="entry name" value="NmrA"/>
    <property type="match status" value="1"/>
</dbReference>
<dbReference type="PANTHER" id="PTHR43162">
    <property type="match status" value="1"/>
</dbReference>
<gene>
    <name evidence="2" type="ORF">JOE61_002020</name>
</gene>
<evidence type="ECO:0000313" key="2">
    <source>
        <dbReference type="EMBL" id="MBM7508206.1"/>
    </source>
</evidence>
<sequence>MSRPRVGVLAGRGKTGRALARALESHGAQARALGSADLERLEEALSGLAALHLMAPNLHPAEPDLVGDVLTAARAAGVERVVYHSVAAPYAPSMPHHLGKARGEDLVRRSGLDWTILQPCAYVQNLLPGLREDEPAVRVPYDPDRLFGLADLDDVAEAAARALLDDGHTGATYELGGPRLVSARDVAQAASAVLGRAVPVLRVAPEEAAATAPEHERAWLRAMFEHYDRHGLPAGGLVLQALLGHSSTTLEQTLARELGDLVSPRSAPGKS</sequence>
<dbReference type="RefSeq" id="WP_193670536.1">
    <property type="nucleotide sequence ID" value="NZ_JACDTV010000015.1"/>
</dbReference>
<dbReference type="InterPro" id="IPR008030">
    <property type="entry name" value="NmrA-like"/>
</dbReference>
<feature type="domain" description="NmrA-like" evidence="1">
    <location>
        <begin position="17"/>
        <end position="256"/>
    </location>
</feature>
<dbReference type="EMBL" id="JAFBBZ010000001">
    <property type="protein sequence ID" value="MBM7508206.1"/>
    <property type="molecule type" value="Genomic_DNA"/>
</dbReference>
<keyword evidence="3" id="KW-1185">Reference proteome</keyword>
<protein>
    <submittedName>
        <fullName evidence="2">Uncharacterized protein YbjT (DUF2867 family)</fullName>
    </submittedName>
</protein>
<proteinExistence type="predicted"/>
<dbReference type="Proteomes" id="UP000732378">
    <property type="component" value="Unassembled WGS sequence"/>
</dbReference>
<dbReference type="Gene3D" id="3.90.25.10">
    <property type="entry name" value="UDP-galactose 4-epimerase, domain 1"/>
    <property type="match status" value="1"/>
</dbReference>